<dbReference type="RefSeq" id="WP_078920669.1">
    <property type="nucleotide sequence ID" value="NZ_FUYB01000001.1"/>
</dbReference>
<dbReference type="InterPro" id="IPR008878">
    <property type="entry name" value="Transposase_IS66_Orf2"/>
</dbReference>
<dbReference type="Proteomes" id="UP000190460">
    <property type="component" value="Unassembled WGS sequence"/>
</dbReference>
<organism evidence="1 2">
    <name type="scientific">Thiothrix eikelboomii</name>
    <dbReference type="NCBI Taxonomy" id="92487"/>
    <lineage>
        <taxon>Bacteria</taxon>
        <taxon>Pseudomonadati</taxon>
        <taxon>Pseudomonadota</taxon>
        <taxon>Gammaproteobacteria</taxon>
        <taxon>Thiotrichales</taxon>
        <taxon>Thiotrichaceae</taxon>
        <taxon>Thiothrix</taxon>
    </lineage>
</organism>
<dbReference type="AlphaFoldDB" id="A0A1T4VSG7"/>
<dbReference type="OrthoDB" id="5616564at2"/>
<dbReference type="NCBIfam" id="NF033819">
    <property type="entry name" value="IS66_TnpB"/>
    <property type="match status" value="1"/>
</dbReference>
<proteinExistence type="predicted"/>
<name>A0A1T4VSG7_9GAMM</name>
<dbReference type="Pfam" id="PF05717">
    <property type="entry name" value="TnpB_IS66"/>
    <property type="match status" value="1"/>
</dbReference>
<dbReference type="PANTHER" id="PTHR36455">
    <property type="match status" value="1"/>
</dbReference>
<protein>
    <submittedName>
        <fullName evidence="1">IS66 Orf2 like protein</fullName>
    </submittedName>
</protein>
<dbReference type="STRING" id="92487.SAMN02745130_00157"/>
<accession>A0A1T4VSG7</accession>
<keyword evidence="2" id="KW-1185">Reference proteome</keyword>
<reference evidence="1 2" key="1">
    <citation type="submission" date="2017-02" db="EMBL/GenBank/DDBJ databases">
        <authorList>
            <person name="Peterson S.W."/>
        </authorList>
    </citation>
    <scope>NUCLEOTIDE SEQUENCE [LARGE SCALE GENOMIC DNA]</scope>
    <source>
        <strain evidence="1 2">ATCC 49788</strain>
    </source>
</reference>
<gene>
    <name evidence="1" type="ORF">SAMN02745130_00157</name>
</gene>
<dbReference type="PANTHER" id="PTHR36455:SF1">
    <property type="entry name" value="BLR8292 PROTEIN"/>
    <property type="match status" value="1"/>
</dbReference>
<evidence type="ECO:0000313" key="1">
    <source>
        <dbReference type="EMBL" id="SKA67906.1"/>
    </source>
</evidence>
<sequence>MFTPAATARLWLCTQATDMRKSFTGLTALVKNQLRQNPLSGHYFVFVNLRKTQMKILYFEPSGYCLWSQRLEQGIPGAADNNRAARIDPDGFAVNFGGY</sequence>
<evidence type="ECO:0000313" key="2">
    <source>
        <dbReference type="Proteomes" id="UP000190460"/>
    </source>
</evidence>
<dbReference type="EMBL" id="FUYB01000001">
    <property type="protein sequence ID" value="SKA67906.1"/>
    <property type="molecule type" value="Genomic_DNA"/>
</dbReference>